<comment type="caution">
    <text evidence="1">The sequence shown here is derived from an EMBL/GenBank/DDBJ whole genome shotgun (WGS) entry which is preliminary data.</text>
</comment>
<dbReference type="RefSeq" id="WP_132039021.1">
    <property type="nucleotide sequence ID" value="NZ_SLWU01000003.1"/>
</dbReference>
<dbReference type="AlphaFoldDB" id="A0A4R2KNT9"/>
<proteinExistence type="predicted"/>
<accession>A0A4R2KNT9</accession>
<sequence length="62" mass="7276">MSEVVFQKILNVLDREIKWAFETRAQAESQSAINYWSGYYSGLQRALELLLKARHLQTFNRG</sequence>
<evidence type="ECO:0000313" key="2">
    <source>
        <dbReference type="Proteomes" id="UP000294886"/>
    </source>
</evidence>
<dbReference type="EMBL" id="SLWU01000003">
    <property type="protein sequence ID" value="TCO68245.1"/>
    <property type="molecule type" value="Genomic_DNA"/>
</dbReference>
<protein>
    <submittedName>
        <fullName evidence="1">Uncharacterized protein</fullName>
    </submittedName>
</protein>
<organism evidence="1 2">
    <name type="scientific">Caldanaerobacter subterraneus</name>
    <dbReference type="NCBI Taxonomy" id="911092"/>
    <lineage>
        <taxon>Bacteria</taxon>
        <taxon>Bacillati</taxon>
        <taxon>Bacillota</taxon>
        <taxon>Clostridia</taxon>
        <taxon>Thermoanaerobacterales</taxon>
        <taxon>Thermoanaerobacteraceae</taxon>
        <taxon>Caldanaerobacter</taxon>
    </lineage>
</organism>
<evidence type="ECO:0000313" key="1">
    <source>
        <dbReference type="EMBL" id="TCO68245.1"/>
    </source>
</evidence>
<dbReference type="Proteomes" id="UP000294886">
    <property type="component" value="Unassembled WGS sequence"/>
</dbReference>
<name>A0A4R2KNT9_9THEO</name>
<reference evidence="1 2" key="1">
    <citation type="submission" date="2019-03" db="EMBL/GenBank/DDBJ databases">
        <title>Genomic Encyclopedia of Type Strains, Phase IV (KMG-IV): sequencing the most valuable type-strain genomes for metagenomic binning, comparative biology and taxonomic classification.</title>
        <authorList>
            <person name="Goeker M."/>
        </authorList>
    </citation>
    <scope>NUCLEOTIDE SEQUENCE [LARGE SCALE GENOMIC DNA]</scope>
    <source>
        <strain evidence="1 2">DSM 13054</strain>
    </source>
</reference>
<gene>
    <name evidence="1" type="ORF">EV203_103142</name>
</gene>